<dbReference type="InterPro" id="IPR007161">
    <property type="entry name" value="DUF364"/>
</dbReference>
<protein>
    <recommendedName>
        <fullName evidence="4">Heavy-metal chelation domain-containing protein</fullName>
    </recommendedName>
</protein>
<feature type="domain" description="DUF4213" evidence="2">
    <location>
        <begin position="21"/>
        <end position="58"/>
    </location>
</feature>
<reference evidence="3" key="1">
    <citation type="journal article" date="2014" name="Front. Microbiol.">
        <title>High frequency of phylogenetically diverse reductive dehalogenase-homologous genes in deep subseafloor sedimentary metagenomes.</title>
        <authorList>
            <person name="Kawai M."/>
            <person name="Futagami T."/>
            <person name="Toyoda A."/>
            <person name="Takaki Y."/>
            <person name="Nishi S."/>
            <person name="Hori S."/>
            <person name="Arai W."/>
            <person name="Tsubouchi T."/>
            <person name="Morono Y."/>
            <person name="Uchiyama I."/>
            <person name="Ito T."/>
            <person name="Fujiyama A."/>
            <person name="Inagaki F."/>
            <person name="Takami H."/>
        </authorList>
    </citation>
    <scope>NUCLEOTIDE SEQUENCE</scope>
    <source>
        <strain evidence="3">Expedition CK06-06</strain>
    </source>
</reference>
<dbReference type="AlphaFoldDB" id="X0UIR4"/>
<evidence type="ECO:0008006" key="4">
    <source>
        <dbReference type="Google" id="ProtNLM"/>
    </source>
</evidence>
<dbReference type="Pfam" id="PF04016">
    <property type="entry name" value="DUF364"/>
    <property type="match status" value="1"/>
</dbReference>
<gene>
    <name evidence="3" type="ORF">S01H1_22149</name>
</gene>
<dbReference type="SUPFAM" id="SSF159713">
    <property type="entry name" value="Dhaf3308-like"/>
    <property type="match status" value="1"/>
</dbReference>
<name>X0UIR4_9ZZZZ</name>
<accession>X0UIR4</accession>
<dbReference type="EMBL" id="BARS01012437">
    <property type="protein sequence ID" value="GAF99191.1"/>
    <property type="molecule type" value="Genomic_DNA"/>
</dbReference>
<evidence type="ECO:0000259" key="2">
    <source>
        <dbReference type="Pfam" id="PF13938"/>
    </source>
</evidence>
<organism evidence="3">
    <name type="scientific">marine sediment metagenome</name>
    <dbReference type="NCBI Taxonomy" id="412755"/>
    <lineage>
        <taxon>unclassified sequences</taxon>
        <taxon>metagenomes</taxon>
        <taxon>ecological metagenomes</taxon>
    </lineage>
</organism>
<feature type="non-terminal residue" evidence="3">
    <location>
        <position position="1"/>
    </location>
</feature>
<dbReference type="InterPro" id="IPR025251">
    <property type="entry name" value="DUF4213"/>
</dbReference>
<dbReference type="Gene3D" id="3.40.50.11590">
    <property type="match status" value="1"/>
</dbReference>
<feature type="domain" description="Putative heavy-metal chelation" evidence="1">
    <location>
        <begin position="77"/>
        <end position="216"/>
    </location>
</feature>
<dbReference type="Pfam" id="PF13938">
    <property type="entry name" value="DUF4213"/>
    <property type="match status" value="1"/>
</dbReference>
<evidence type="ECO:0000313" key="3">
    <source>
        <dbReference type="EMBL" id="GAF99191.1"/>
    </source>
</evidence>
<sequence length="217" mass="23175">SYTPVKDIPQAVCCPSSAGRIFDPVKIKGMPAAEVLTALPSKEPIKAAIAIATLNALSAICWERGLTDNYSIRMNIDAVDAVRMPAESSVAVIGAFVPILRKLKTRGGRWWVIEQDPQTLKSDEMDHFIPADQYAETVSAADVLIVTGVTLVNHTLEPILKAARPDAEIAVIGPTAGMLPGALFERGARVVGGVWVKKPDELLDVLAAGGSGYHFFD</sequence>
<comment type="caution">
    <text evidence="3">The sequence shown here is derived from an EMBL/GenBank/DDBJ whole genome shotgun (WGS) entry which is preliminary data.</text>
</comment>
<evidence type="ECO:0000259" key="1">
    <source>
        <dbReference type="Pfam" id="PF04016"/>
    </source>
</evidence>
<proteinExistence type="predicted"/>
<feature type="non-terminal residue" evidence="3">
    <location>
        <position position="217"/>
    </location>
</feature>